<evidence type="ECO:0000256" key="8">
    <source>
        <dbReference type="PROSITE-ProRule" id="PRU00035"/>
    </source>
</evidence>
<feature type="compositionally biased region" description="Basic residues" evidence="10">
    <location>
        <begin position="194"/>
        <end position="216"/>
    </location>
</feature>
<dbReference type="Gene3D" id="3.40.50.300">
    <property type="entry name" value="P-loop containing nucleotide triphosphate hydrolases"/>
    <property type="match status" value="1"/>
</dbReference>
<organism evidence="12 13">
    <name type="scientific">Meloidogyne incognita</name>
    <name type="common">Southern root-knot nematode worm</name>
    <name type="synonym">Oxyuris incognita</name>
    <dbReference type="NCBI Taxonomy" id="6306"/>
    <lineage>
        <taxon>Eukaryota</taxon>
        <taxon>Metazoa</taxon>
        <taxon>Ecdysozoa</taxon>
        <taxon>Nematoda</taxon>
        <taxon>Chromadorea</taxon>
        <taxon>Rhabditida</taxon>
        <taxon>Tylenchina</taxon>
        <taxon>Tylenchomorpha</taxon>
        <taxon>Tylenchoidea</taxon>
        <taxon>Meloidogynidae</taxon>
        <taxon>Meloidogyninae</taxon>
        <taxon>Meloidogyne</taxon>
        <taxon>Meloidogyne incognita group</taxon>
    </lineage>
</organism>
<keyword evidence="9" id="KW-0175">Coiled coil</keyword>
<dbReference type="PROSITE" id="PS00674">
    <property type="entry name" value="AAA"/>
    <property type="match status" value="1"/>
</dbReference>
<dbReference type="GO" id="GO:0042393">
    <property type="term" value="F:histone binding"/>
    <property type="evidence" value="ECO:0007669"/>
    <property type="project" value="TreeGrafter"/>
</dbReference>
<evidence type="ECO:0000256" key="6">
    <source>
        <dbReference type="ARBA" id="ARBA00074192"/>
    </source>
</evidence>
<dbReference type="SMART" id="SM00297">
    <property type="entry name" value="BROMO"/>
    <property type="match status" value="1"/>
</dbReference>
<dbReference type="InterPro" id="IPR001487">
    <property type="entry name" value="Bromodomain"/>
</dbReference>
<comment type="function">
    <text evidence="5">Thought to form a complex that enhances transcription from repetitive DNA sequences by modulating chromatin structure.</text>
</comment>
<evidence type="ECO:0000256" key="2">
    <source>
        <dbReference type="ARBA" id="ARBA00022741"/>
    </source>
</evidence>
<feature type="compositionally biased region" description="Acidic residues" evidence="10">
    <location>
        <begin position="122"/>
        <end position="133"/>
    </location>
</feature>
<evidence type="ECO:0000313" key="12">
    <source>
        <dbReference type="Proteomes" id="UP000887563"/>
    </source>
</evidence>
<feature type="region of interest" description="Disordered" evidence="10">
    <location>
        <begin position="1"/>
        <end position="223"/>
    </location>
</feature>
<comment type="similarity">
    <text evidence="1">Belongs to the AAA ATPase family.</text>
</comment>
<feature type="compositionally biased region" description="Acidic residues" evidence="10">
    <location>
        <begin position="61"/>
        <end position="73"/>
    </location>
</feature>
<evidence type="ECO:0000313" key="13">
    <source>
        <dbReference type="WBParaSite" id="Minc3s04339g36062"/>
    </source>
</evidence>
<feature type="compositionally biased region" description="Acidic residues" evidence="10">
    <location>
        <begin position="91"/>
        <end position="102"/>
    </location>
</feature>
<dbReference type="InterPro" id="IPR027417">
    <property type="entry name" value="P-loop_NTPase"/>
</dbReference>
<reference evidence="13" key="1">
    <citation type="submission" date="2022-11" db="UniProtKB">
        <authorList>
            <consortium name="WormBaseParasite"/>
        </authorList>
    </citation>
    <scope>IDENTIFICATION</scope>
</reference>
<dbReference type="GO" id="GO:0006334">
    <property type="term" value="P:nucleosome assembly"/>
    <property type="evidence" value="ECO:0007669"/>
    <property type="project" value="TreeGrafter"/>
</dbReference>
<evidence type="ECO:0000256" key="10">
    <source>
        <dbReference type="SAM" id="MobiDB-lite"/>
    </source>
</evidence>
<feature type="compositionally biased region" description="Acidic residues" evidence="10">
    <location>
        <begin position="151"/>
        <end position="162"/>
    </location>
</feature>
<evidence type="ECO:0000256" key="3">
    <source>
        <dbReference type="ARBA" id="ARBA00022840"/>
    </source>
</evidence>
<dbReference type="GO" id="GO:0045815">
    <property type="term" value="P:transcription initiation-coupled chromatin remodeling"/>
    <property type="evidence" value="ECO:0007669"/>
    <property type="project" value="TreeGrafter"/>
</dbReference>
<feature type="domain" description="Bromo" evidence="11">
    <location>
        <begin position="951"/>
        <end position="1013"/>
    </location>
</feature>
<dbReference type="InterPro" id="IPR041569">
    <property type="entry name" value="AAA_lid_3"/>
</dbReference>
<dbReference type="SUPFAM" id="SSF47370">
    <property type="entry name" value="Bromodomain"/>
    <property type="match status" value="1"/>
</dbReference>
<dbReference type="InterPro" id="IPR003593">
    <property type="entry name" value="AAA+_ATPase"/>
</dbReference>
<dbReference type="SMART" id="SM00382">
    <property type="entry name" value="AAA"/>
    <property type="match status" value="2"/>
</dbReference>
<dbReference type="Pfam" id="PF00004">
    <property type="entry name" value="AAA"/>
    <property type="match status" value="1"/>
</dbReference>
<dbReference type="InterPro" id="IPR036427">
    <property type="entry name" value="Bromodomain-like_sf"/>
</dbReference>
<feature type="compositionally biased region" description="Polar residues" evidence="10">
    <location>
        <begin position="1082"/>
        <end position="1093"/>
    </location>
</feature>
<dbReference type="GO" id="GO:0003682">
    <property type="term" value="F:chromatin binding"/>
    <property type="evidence" value="ECO:0007669"/>
    <property type="project" value="TreeGrafter"/>
</dbReference>
<feature type="region of interest" description="Disordered" evidence="10">
    <location>
        <begin position="1076"/>
        <end position="1095"/>
    </location>
</feature>
<dbReference type="Pfam" id="PF17862">
    <property type="entry name" value="AAA_lid_3"/>
    <property type="match status" value="1"/>
</dbReference>
<feature type="compositionally biased region" description="Basic residues" evidence="10">
    <location>
        <begin position="44"/>
        <end position="56"/>
    </location>
</feature>
<dbReference type="AlphaFoldDB" id="A0A914N7A3"/>
<feature type="compositionally biased region" description="Acidic residues" evidence="10">
    <location>
        <begin position="179"/>
        <end position="189"/>
    </location>
</feature>
<dbReference type="WBParaSite" id="Minc3s04339g36062">
    <property type="protein sequence ID" value="Minc3s04339g36062"/>
    <property type="gene ID" value="Minc3s04339g36062"/>
</dbReference>
<dbReference type="InterPro" id="IPR045199">
    <property type="entry name" value="ATAD2-like"/>
</dbReference>
<feature type="coiled-coil region" evidence="9">
    <location>
        <begin position="1036"/>
        <end position="1074"/>
    </location>
</feature>
<feature type="compositionally biased region" description="Polar residues" evidence="10">
    <location>
        <begin position="1124"/>
        <end position="1137"/>
    </location>
</feature>
<feature type="compositionally biased region" description="Low complexity" evidence="10">
    <location>
        <begin position="267"/>
        <end position="278"/>
    </location>
</feature>
<accession>A0A914N7A3</accession>
<evidence type="ECO:0000256" key="5">
    <source>
        <dbReference type="ARBA" id="ARBA00057193"/>
    </source>
</evidence>
<name>A0A914N7A3_MELIC</name>
<keyword evidence="12" id="KW-1185">Reference proteome</keyword>
<dbReference type="Pfam" id="PF00439">
    <property type="entry name" value="Bromodomain"/>
    <property type="match status" value="1"/>
</dbReference>
<sequence>MPKRKRILIDSEDGEEIDSEEDEEEKESRRYPRRAISKLSSKNRPLRRSRRVRRPLHMFTEDEEMEYEEDEEEESHRYPRRSRNKIKNEEMIYEEDDDEEVLEKESRRYPRRSSNKIKSEEMVYEEDDDDEEEVSRRYPRRASNKIKNEEMVYEEEEDDEEEKESHQYPRRSSNKIKEDEMDYEEDEDEEPRRYPRRSNNKSKSRPLRRSRRRRRQVFGTSRRNNSLLSSYKINHLQRLPLNSVLDIRRNQSRSVVPHRHRKLDHCSSSTVSSTSTSSNEAPTEAPVGKRTTRHRALPKDLRDEANFEKRKLQSLMKGRRELMPINVNEKEAKTCSILSMAQENVRRKANRSSCADIDPMSIDHDVGFEQIGGLSRHIQQLKEMCLFPMLYPHVFEHFSIQAPKGVLFYGPPGTGKTLVARALANECSRSCEGTSNLTEDTNITSSSMRKRVAFFMRKGADCLSKWVGESERQLRLLFDQAYRMRPSIIFFDEIDGLAPVRSSRQDQIHSSIVSTLLALMDGIDSRGEVIVIGATNRLDSIDPALRRPGRFDRELRFDLPDCIARNQILQIHTRKWPEECQLSTELREWLAEECSGYCGADLKALCTESVLIAMRERYPHIYLSEEKLHLDPTQIRVSRQHFVDALRVILPASRRDGTLISMTRSNKASLLTLIMPTINELMTSKIPFGYQRRNDDDLTTYKNGNNNLSRDQQLEQILLAIKARSSVPAARLLLHGSSNSGQGTLFFSALLSRLDHLPIFLLNCEQLFSGGIAGTPEEQIQQICRRARLSTGQGTPVVLAMPDLDVLEEILPRPSWKMLISSLSAFTGFNSALLLAAVQKEYEYLSDDIKQLFRSRHAFPILLPNYSAIQNFFEAIVKQATEHPFRFKSRDCPEPPKAQHVDPSQQPPIRRVTKAEFKELNKIYSQMLREFRIFLRDLLRQLIRDQRFKCFHLPVDKSDVPDYYDIIKEPMSLSQMMLNIDMLKYDSPEPFMHDLRLIRDNAIEYNPDHEMEDLQIKHTGRWLVEMAEALFEMELNDDFKEKLEDARNLIEEAAHSLNQQNKDQQEKVSNTNEDIAQPLLPSVTSTPPKNSDNNLEEALQNGHASVKFPANRSKRERSSKKSSVDTSEASSSKTINSAEALEVEEKECSSPSSSNSNHSTNGFINGFIKSSLNINGELENGRDNAVEIEPDFILDLHSLKTVVEKAVVKSTTEAWHVPAIESLGAELDQIIGEFRNEWNRSQLPQRLLACIESFQI</sequence>
<evidence type="ECO:0000259" key="11">
    <source>
        <dbReference type="PROSITE" id="PS50014"/>
    </source>
</evidence>
<feature type="region of interest" description="Disordered" evidence="10">
    <location>
        <begin position="252"/>
        <end position="293"/>
    </location>
</feature>
<dbReference type="PANTHER" id="PTHR23069">
    <property type="entry name" value="AAA DOMAIN-CONTAINING"/>
    <property type="match status" value="1"/>
</dbReference>
<evidence type="ECO:0000256" key="1">
    <source>
        <dbReference type="ARBA" id="ARBA00006914"/>
    </source>
</evidence>
<evidence type="ECO:0000256" key="9">
    <source>
        <dbReference type="SAM" id="Coils"/>
    </source>
</evidence>
<dbReference type="InterPro" id="IPR003959">
    <property type="entry name" value="ATPase_AAA_core"/>
</dbReference>
<dbReference type="InterPro" id="IPR018359">
    <property type="entry name" value="Bromodomain_CS"/>
</dbReference>
<dbReference type="GO" id="GO:0016887">
    <property type="term" value="F:ATP hydrolysis activity"/>
    <property type="evidence" value="ECO:0007669"/>
    <property type="project" value="InterPro"/>
</dbReference>
<evidence type="ECO:0000256" key="7">
    <source>
        <dbReference type="ARBA" id="ARBA00075625"/>
    </source>
</evidence>
<feature type="compositionally biased region" description="Low complexity" evidence="10">
    <location>
        <begin position="1149"/>
        <end position="1159"/>
    </location>
</feature>
<keyword evidence="3" id="KW-0067">ATP-binding</keyword>
<feature type="region of interest" description="Disordered" evidence="10">
    <location>
        <begin position="1102"/>
        <end position="1159"/>
    </location>
</feature>
<protein>
    <recommendedName>
        <fullName evidence="6">Tat-binding homolog 7</fullName>
    </recommendedName>
    <alternativeName>
        <fullName evidence="7">Lin-48 expression abnormal protein 1</fullName>
    </alternativeName>
</protein>
<dbReference type="Gene3D" id="1.20.920.10">
    <property type="entry name" value="Bromodomain-like"/>
    <property type="match status" value="1"/>
</dbReference>
<dbReference type="Proteomes" id="UP000887563">
    <property type="component" value="Unplaced"/>
</dbReference>
<dbReference type="FunFam" id="3.40.50.300:FF:000061">
    <property type="entry name" value="ATPase family, AAA domain-containing 2"/>
    <property type="match status" value="1"/>
</dbReference>
<keyword evidence="4 8" id="KW-0103">Bromodomain</keyword>
<dbReference type="PROSITE" id="PS50014">
    <property type="entry name" value="BROMODOMAIN_2"/>
    <property type="match status" value="1"/>
</dbReference>
<feature type="compositionally biased region" description="Acidic residues" evidence="10">
    <location>
        <begin position="10"/>
        <end position="25"/>
    </location>
</feature>
<dbReference type="InterPro" id="IPR003960">
    <property type="entry name" value="ATPase_AAA_CS"/>
</dbReference>
<dbReference type="PRINTS" id="PR00503">
    <property type="entry name" value="BROMODOMAIN"/>
</dbReference>
<dbReference type="GO" id="GO:0006337">
    <property type="term" value="P:nucleosome disassembly"/>
    <property type="evidence" value="ECO:0007669"/>
    <property type="project" value="TreeGrafter"/>
</dbReference>
<proteinExistence type="inferred from homology"/>
<dbReference type="GO" id="GO:0005524">
    <property type="term" value="F:ATP binding"/>
    <property type="evidence" value="ECO:0007669"/>
    <property type="project" value="UniProtKB-KW"/>
</dbReference>
<dbReference type="PROSITE" id="PS00633">
    <property type="entry name" value="BROMODOMAIN_1"/>
    <property type="match status" value="1"/>
</dbReference>
<dbReference type="FunFam" id="1.10.8.60:FF:000016">
    <property type="entry name" value="ATPase family AAA domain-containing protein 2B"/>
    <property type="match status" value="1"/>
</dbReference>
<dbReference type="Gene3D" id="1.10.8.60">
    <property type="match status" value="1"/>
</dbReference>
<dbReference type="SUPFAM" id="SSF52540">
    <property type="entry name" value="P-loop containing nucleoside triphosphate hydrolases"/>
    <property type="match status" value="1"/>
</dbReference>
<dbReference type="PANTHER" id="PTHR23069:SF0">
    <property type="entry name" value="TAT-BINDING HOMOLOG 7"/>
    <property type="match status" value="1"/>
</dbReference>
<evidence type="ECO:0000256" key="4">
    <source>
        <dbReference type="ARBA" id="ARBA00023117"/>
    </source>
</evidence>
<keyword evidence="2" id="KW-0547">Nucleotide-binding</keyword>
<dbReference type="GO" id="GO:0005634">
    <property type="term" value="C:nucleus"/>
    <property type="evidence" value="ECO:0007669"/>
    <property type="project" value="TreeGrafter"/>
</dbReference>